<dbReference type="Proteomes" id="UP000438448">
    <property type="component" value="Unassembled WGS sequence"/>
</dbReference>
<evidence type="ECO:0000259" key="5">
    <source>
        <dbReference type="PROSITE" id="PS50977"/>
    </source>
</evidence>
<proteinExistence type="predicted"/>
<feature type="domain" description="HTH tetR-type" evidence="5">
    <location>
        <begin position="10"/>
        <end position="69"/>
    </location>
</feature>
<evidence type="ECO:0000313" key="6">
    <source>
        <dbReference type="EMBL" id="MQY18061.1"/>
    </source>
</evidence>
<gene>
    <name evidence="6" type="ORF">NRB20_11300</name>
</gene>
<dbReference type="GO" id="GO:0003700">
    <property type="term" value="F:DNA-binding transcription factor activity"/>
    <property type="evidence" value="ECO:0007669"/>
    <property type="project" value="TreeGrafter"/>
</dbReference>
<dbReference type="InterPro" id="IPR001647">
    <property type="entry name" value="HTH_TetR"/>
</dbReference>
<evidence type="ECO:0000256" key="3">
    <source>
        <dbReference type="ARBA" id="ARBA00023163"/>
    </source>
</evidence>
<dbReference type="InterPro" id="IPR009057">
    <property type="entry name" value="Homeodomain-like_sf"/>
</dbReference>
<dbReference type="RefSeq" id="WP_319944506.1">
    <property type="nucleotide sequence ID" value="NZ_WEGK01000002.1"/>
</dbReference>
<dbReference type="PROSITE" id="PS50977">
    <property type="entry name" value="HTH_TETR_2"/>
    <property type="match status" value="1"/>
</dbReference>
<dbReference type="Pfam" id="PF21597">
    <property type="entry name" value="TetR_C_43"/>
    <property type="match status" value="1"/>
</dbReference>
<evidence type="ECO:0000256" key="4">
    <source>
        <dbReference type="PROSITE-ProRule" id="PRU00335"/>
    </source>
</evidence>
<name>A0A7K0CXB6_9NOCA</name>
<feature type="DNA-binding region" description="H-T-H motif" evidence="4">
    <location>
        <begin position="32"/>
        <end position="51"/>
    </location>
</feature>
<keyword evidence="1" id="KW-0805">Transcription regulation</keyword>
<reference evidence="6 7" key="1">
    <citation type="submission" date="2019-10" db="EMBL/GenBank/DDBJ databases">
        <title>Nocardia macrotermitis sp. nov. and Nocardia aurantia sp. nov., isolated from the gut of fungus growing-termite Macrotermes natalensis.</title>
        <authorList>
            <person name="Benndorf R."/>
            <person name="Schwitalla J."/>
            <person name="Martin K."/>
            <person name="De Beer W."/>
            <person name="Kaster A.-K."/>
            <person name="Vollmers J."/>
            <person name="Poulsen M."/>
            <person name="Beemelmanns C."/>
        </authorList>
    </citation>
    <scope>NUCLEOTIDE SEQUENCE [LARGE SCALE GENOMIC DNA]</scope>
    <source>
        <strain evidence="6 7">RB20</strain>
    </source>
</reference>
<comment type="caution">
    <text evidence="6">The sequence shown here is derived from an EMBL/GenBank/DDBJ whole genome shotgun (WGS) entry which is preliminary data.</text>
</comment>
<sequence length="188" mass="20079">MPGQQRADARRNYARVLAVAEEEIAAHGANASMERIARIAGVGSGTVRRHFPTRRALLEAVSHKRIEALCTRAEELLDAPDSRAALLEWLTDVLTYCIGARGLAATLTQDLTDPVHDNACSAALEKSGNPLLHRAVQDGTVTTTATVAELIMLIVGIALTTETSPDPTTRATRLLDLTIAGLPPTQPQ</sequence>
<dbReference type="InterPro" id="IPR050109">
    <property type="entry name" value="HTH-type_TetR-like_transc_reg"/>
</dbReference>
<evidence type="ECO:0000256" key="1">
    <source>
        <dbReference type="ARBA" id="ARBA00023015"/>
    </source>
</evidence>
<evidence type="ECO:0000256" key="2">
    <source>
        <dbReference type="ARBA" id="ARBA00023125"/>
    </source>
</evidence>
<dbReference type="AlphaFoldDB" id="A0A7K0CXB6"/>
<dbReference type="GO" id="GO:0000976">
    <property type="term" value="F:transcription cis-regulatory region binding"/>
    <property type="evidence" value="ECO:0007669"/>
    <property type="project" value="TreeGrafter"/>
</dbReference>
<dbReference type="PANTHER" id="PTHR30055:SF234">
    <property type="entry name" value="HTH-TYPE TRANSCRIPTIONAL REGULATOR BETI"/>
    <property type="match status" value="1"/>
</dbReference>
<dbReference type="InterPro" id="IPR036271">
    <property type="entry name" value="Tet_transcr_reg_TetR-rel_C_sf"/>
</dbReference>
<dbReference type="SUPFAM" id="SSF46689">
    <property type="entry name" value="Homeodomain-like"/>
    <property type="match status" value="1"/>
</dbReference>
<dbReference type="SUPFAM" id="SSF48498">
    <property type="entry name" value="Tetracyclin repressor-like, C-terminal domain"/>
    <property type="match status" value="1"/>
</dbReference>
<dbReference type="InterPro" id="IPR049445">
    <property type="entry name" value="TetR_SbtR-like_C"/>
</dbReference>
<evidence type="ECO:0000313" key="7">
    <source>
        <dbReference type="Proteomes" id="UP000438448"/>
    </source>
</evidence>
<keyword evidence="2 4" id="KW-0238">DNA-binding</keyword>
<dbReference type="PANTHER" id="PTHR30055">
    <property type="entry name" value="HTH-TYPE TRANSCRIPTIONAL REGULATOR RUTR"/>
    <property type="match status" value="1"/>
</dbReference>
<accession>A0A7K0CXB6</accession>
<keyword evidence="3" id="KW-0804">Transcription</keyword>
<protein>
    <recommendedName>
        <fullName evidence="5">HTH tetR-type domain-containing protein</fullName>
    </recommendedName>
</protein>
<dbReference type="Pfam" id="PF00440">
    <property type="entry name" value="TetR_N"/>
    <property type="match status" value="1"/>
</dbReference>
<organism evidence="6 7">
    <name type="scientific">Nocardia macrotermitis</name>
    <dbReference type="NCBI Taxonomy" id="2585198"/>
    <lineage>
        <taxon>Bacteria</taxon>
        <taxon>Bacillati</taxon>
        <taxon>Actinomycetota</taxon>
        <taxon>Actinomycetes</taxon>
        <taxon>Mycobacteriales</taxon>
        <taxon>Nocardiaceae</taxon>
        <taxon>Nocardia</taxon>
    </lineage>
</organism>
<dbReference type="EMBL" id="WEGK01000002">
    <property type="protein sequence ID" value="MQY18061.1"/>
    <property type="molecule type" value="Genomic_DNA"/>
</dbReference>
<keyword evidence="7" id="KW-1185">Reference proteome</keyword>
<dbReference type="Gene3D" id="1.10.357.10">
    <property type="entry name" value="Tetracycline Repressor, domain 2"/>
    <property type="match status" value="1"/>
</dbReference>